<proteinExistence type="predicted"/>
<sequence length="68" mass="7752">MLQHLQKYILIFYYSLSVTALMLSLLPSVSSLRNLISISLLALLLLFLKFSKFHLRPPTCCNPNLCPV</sequence>
<keyword evidence="1" id="KW-0812">Transmembrane</keyword>
<keyword evidence="1" id="KW-0472">Membrane</keyword>
<organism evidence="2">
    <name type="scientific">Xenopsylla cheopis</name>
    <name type="common">Oriental rat flea</name>
    <name type="synonym">Pulex cheopis</name>
    <dbReference type="NCBI Taxonomy" id="163159"/>
    <lineage>
        <taxon>Eukaryota</taxon>
        <taxon>Metazoa</taxon>
        <taxon>Ecdysozoa</taxon>
        <taxon>Arthropoda</taxon>
        <taxon>Hexapoda</taxon>
        <taxon>Insecta</taxon>
        <taxon>Pterygota</taxon>
        <taxon>Neoptera</taxon>
        <taxon>Endopterygota</taxon>
        <taxon>Siphonaptera</taxon>
        <taxon>Pulicidae</taxon>
        <taxon>Xenopsyllinae</taxon>
        <taxon>Xenopsylla</taxon>
    </lineage>
</organism>
<keyword evidence="1" id="KW-1133">Transmembrane helix</keyword>
<feature type="transmembrane region" description="Helical" evidence="1">
    <location>
        <begin position="7"/>
        <end position="26"/>
    </location>
</feature>
<evidence type="ECO:0000313" key="2">
    <source>
        <dbReference type="EMBL" id="NOV51180.1"/>
    </source>
</evidence>
<protein>
    <submittedName>
        <fullName evidence="2">Putative product</fullName>
    </submittedName>
</protein>
<name>A0A6M2DZT7_XENCH</name>
<dbReference type="EMBL" id="GIIL01007454">
    <property type="protein sequence ID" value="NOV51180.1"/>
    <property type="molecule type" value="Transcribed_RNA"/>
</dbReference>
<reference evidence="2" key="1">
    <citation type="submission" date="2020-03" db="EMBL/GenBank/DDBJ databases">
        <title>Transcriptomic Profiling of the Digestive Tract of the Rat Flea, Xenopsylla cheopis, Following Blood Feeding and Infection with Yersinia pestis.</title>
        <authorList>
            <person name="Bland D.M."/>
            <person name="Martens C.A."/>
            <person name="Virtaneva K."/>
            <person name="Kanakabandi K."/>
            <person name="Long D."/>
            <person name="Rosenke R."/>
            <person name="Saturday G.A."/>
            <person name="Hoyt F.H."/>
            <person name="Bruno D.P."/>
            <person name="Ribeiro J.M.C."/>
            <person name="Hinnebusch J."/>
        </authorList>
    </citation>
    <scope>NUCLEOTIDE SEQUENCE</scope>
</reference>
<dbReference type="AlphaFoldDB" id="A0A6M2DZT7"/>
<evidence type="ECO:0000256" key="1">
    <source>
        <dbReference type="SAM" id="Phobius"/>
    </source>
</evidence>
<accession>A0A6M2DZT7</accession>
<feature type="transmembrane region" description="Helical" evidence="1">
    <location>
        <begin position="32"/>
        <end position="48"/>
    </location>
</feature>